<evidence type="ECO:0000313" key="2">
    <source>
        <dbReference type="EMBL" id="WCT73963.1"/>
    </source>
</evidence>
<evidence type="ECO:0000259" key="1">
    <source>
        <dbReference type="Pfam" id="PF01507"/>
    </source>
</evidence>
<dbReference type="Pfam" id="PF01507">
    <property type="entry name" value="PAPS_reduct"/>
    <property type="match status" value="1"/>
</dbReference>
<dbReference type="InterPro" id="IPR050128">
    <property type="entry name" value="Sulfate_adenylyltrnsfr_sub2"/>
</dbReference>
<gene>
    <name evidence="2" type="ORF">PQ455_01640</name>
</gene>
<dbReference type="Gene3D" id="3.40.50.620">
    <property type="entry name" value="HUPs"/>
    <property type="match status" value="1"/>
</dbReference>
<dbReference type="RefSeq" id="WP_273688626.1">
    <property type="nucleotide sequence ID" value="NZ_CP117411.1"/>
</dbReference>
<proteinExistence type="predicted"/>
<reference evidence="2 3" key="1">
    <citation type="submission" date="2023-02" db="EMBL/GenBank/DDBJ databases">
        <title>Genome sequence of Sphingomonas naphthae.</title>
        <authorList>
            <person name="Kim S."/>
            <person name="Heo J."/>
            <person name="Kwon S.-W."/>
        </authorList>
    </citation>
    <scope>NUCLEOTIDE SEQUENCE [LARGE SCALE GENOMIC DNA]</scope>
    <source>
        <strain evidence="2 3">KACC 18716</strain>
    </source>
</reference>
<evidence type="ECO:0000313" key="3">
    <source>
        <dbReference type="Proteomes" id="UP001220395"/>
    </source>
</evidence>
<name>A0ABY7TLQ2_9SPHN</name>
<organism evidence="2 3">
    <name type="scientific">Sphingomonas naphthae</name>
    <dbReference type="NCBI Taxonomy" id="1813468"/>
    <lineage>
        <taxon>Bacteria</taxon>
        <taxon>Pseudomonadati</taxon>
        <taxon>Pseudomonadota</taxon>
        <taxon>Alphaproteobacteria</taxon>
        <taxon>Sphingomonadales</taxon>
        <taxon>Sphingomonadaceae</taxon>
        <taxon>Sphingomonas</taxon>
    </lineage>
</organism>
<sequence>MTATVGVGRGPTDNLFARGVRMVHEEAIEMTLASLRAYWDRHQHVAVCWSGGKDSTALLTLLIHFIDAGEIPQPERLYVLYADTRQELPPIQASADLIMAKLRLRNWIEVIVVRAPLDKRFMAYILGRGVPPPNNNTLRWCTRQIKVEPMAAALAEVIDGLPGTVLTLTGVREGESAVRDGRISMSCSKDGAECGQGWYQQVLPGAAGIKGRIATLAPLLHWRVCIVWDWLKVFATQPEFGSWPTAILADAYGGDDATEINARTGCTGCPLASADTALAVIVGMAGWEHCRPLLGLRPIYRWMREPAQRLRKSGVERLKDGSIAKNPQRMGPLTLEARGIALEQILAIQAEVTAGAIRAGYPDRGIDLINAEEEARIRELIAARTFPDKWDGDEPSAAAWLDSVYGDGTTQPILFRDLVGS</sequence>
<dbReference type="InterPro" id="IPR014729">
    <property type="entry name" value="Rossmann-like_a/b/a_fold"/>
</dbReference>
<feature type="domain" description="Phosphoadenosine phosphosulphate reductase" evidence="1">
    <location>
        <begin position="45"/>
        <end position="232"/>
    </location>
</feature>
<dbReference type="EMBL" id="CP117411">
    <property type="protein sequence ID" value="WCT73963.1"/>
    <property type="molecule type" value="Genomic_DNA"/>
</dbReference>
<accession>A0ABY7TLQ2</accession>
<keyword evidence="3" id="KW-1185">Reference proteome</keyword>
<dbReference type="PANTHER" id="PTHR43196:SF2">
    <property type="entry name" value="PHOSPHOADENOSINE PHOSPHOSULFATE REDUCTASE"/>
    <property type="match status" value="1"/>
</dbReference>
<protein>
    <submittedName>
        <fullName evidence="2">Phosphoadenosine phosphosulfate reductase family protein</fullName>
    </submittedName>
</protein>
<dbReference type="SUPFAM" id="SSF52402">
    <property type="entry name" value="Adenine nucleotide alpha hydrolases-like"/>
    <property type="match status" value="1"/>
</dbReference>
<dbReference type="InterPro" id="IPR002500">
    <property type="entry name" value="PAPS_reduct_dom"/>
</dbReference>
<dbReference type="Proteomes" id="UP001220395">
    <property type="component" value="Chromosome"/>
</dbReference>
<dbReference type="PANTHER" id="PTHR43196">
    <property type="entry name" value="SULFATE ADENYLYLTRANSFERASE SUBUNIT 2"/>
    <property type="match status" value="1"/>
</dbReference>